<protein>
    <submittedName>
        <fullName evidence="3">Putative tetratricopeptide-like helical domain, DYW domain-containing protein</fullName>
    </submittedName>
</protein>
<dbReference type="PROSITE" id="PS51375">
    <property type="entry name" value="PPR"/>
    <property type="match status" value="5"/>
</dbReference>
<dbReference type="PANTHER" id="PTHR24015">
    <property type="entry name" value="OS07G0578800 PROTEIN-RELATED"/>
    <property type="match status" value="1"/>
</dbReference>
<reference evidence="4" key="1">
    <citation type="journal article" date="2020" name="Nat. Commun.">
        <title>Genome sequence of the cluster root forming white lupin.</title>
        <authorList>
            <person name="Hufnagel B."/>
            <person name="Marques A."/>
            <person name="Soriano A."/>
            <person name="Marques L."/>
            <person name="Divol F."/>
            <person name="Doumas P."/>
            <person name="Sallet E."/>
            <person name="Mancinotti D."/>
            <person name="Carrere S."/>
            <person name="Marande W."/>
            <person name="Arribat S."/>
            <person name="Keller J."/>
            <person name="Huneau C."/>
            <person name="Blein T."/>
            <person name="Aime D."/>
            <person name="Laguerre M."/>
            <person name="Taylor J."/>
            <person name="Schubert V."/>
            <person name="Nelson M."/>
            <person name="Geu-Flores F."/>
            <person name="Crespi M."/>
            <person name="Gallardo-Guerrero K."/>
            <person name="Delaux P.-M."/>
            <person name="Salse J."/>
            <person name="Berges H."/>
            <person name="Guyot R."/>
            <person name="Gouzy J."/>
            <person name="Peret B."/>
        </authorList>
    </citation>
    <scope>NUCLEOTIDE SEQUENCE [LARGE SCALE GENOMIC DNA]</scope>
    <source>
        <strain evidence="4">cv. Amiga</strain>
    </source>
</reference>
<comment type="caution">
    <text evidence="3">The sequence shown here is derived from an EMBL/GenBank/DDBJ whole genome shotgun (WGS) entry which is preliminary data.</text>
</comment>
<dbReference type="PANTHER" id="PTHR24015:SF1903">
    <property type="entry name" value="OS05G0305300 PROTEIN"/>
    <property type="match status" value="1"/>
</dbReference>
<dbReference type="NCBIfam" id="TIGR00756">
    <property type="entry name" value="PPR"/>
    <property type="match status" value="4"/>
</dbReference>
<dbReference type="GO" id="GO:0008270">
    <property type="term" value="F:zinc ion binding"/>
    <property type="evidence" value="ECO:0007669"/>
    <property type="project" value="InterPro"/>
</dbReference>
<dbReference type="AlphaFoldDB" id="A0A6A5N8G7"/>
<comment type="similarity">
    <text evidence="1">Belongs to the PPR family. PCMP-H subfamily.</text>
</comment>
<evidence type="ECO:0000313" key="4">
    <source>
        <dbReference type="Proteomes" id="UP000447434"/>
    </source>
</evidence>
<dbReference type="OrthoDB" id="185373at2759"/>
<dbReference type="EMBL" id="WOCE01000022">
    <property type="protein sequence ID" value="KAE9588844.1"/>
    <property type="molecule type" value="Genomic_DNA"/>
</dbReference>
<dbReference type="Pfam" id="PF13041">
    <property type="entry name" value="PPR_2"/>
    <property type="match status" value="2"/>
</dbReference>
<dbReference type="InterPro" id="IPR046960">
    <property type="entry name" value="PPR_At4g14850-like_plant"/>
</dbReference>
<dbReference type="FunFam" id="1.25.40.10:FF:000243">
    <property type="entry name" value="Pentatricopeptide repeat-containing protein chloroplastic"/>
    <property type="match status" value="1"/>
</dbReference>
<dbReference type="InterPro" id="IPR032867">
    <property type="entry name" value="DYW_dom"/>
</dbReference>
<organism evidence="3 4">
    <name type="scientific">Lupinus albus</name>
    <name type="common">White lupine</name>
    <name type="synonym">Lupinus termis</name>
    <dbReference type="NCBI Taxonomy" id="3870"/>
    <lineage>
        <taxon>Eukaryota</taxon>
        <taxon>Viridiplantae</taxon>
        <taxon>Streptophyta</taxon>
        <taxon>Embryophyta</taxon>
        <taxon>Tracheophyta</taxon>
        <taxon>Spermatophyta</taxon>
        <taxon>Magnoliopsida</taxon>
        <taxon>eudicotyledons</taxon>
        <taxon>Gunneridae</taxon>
        <taxon>Pentapetalae</taxon>
        <taxon>rosids</taxon>
        <taxon>fabids</taxon>
        <taxon>Fabales</taxon>
        <taxon>Fabaceae</taxon>
        <taxon>Papilionoideae</taxon>
        <taxon>50 kb inversion clade</taxon>
        <taxon>genistoids sensu lato</taxon>
        <taxon>core genistoids</taxon>
        <taxon>Genisteae</taxon>
        <taxon>Lupinus</taxon>
    </lineage>
</organism>
<dbReference type="GO" id="GO:0009451">
    <property type="term" value="P:RNA modification"/>
    <property type="evidence" value="ECO:0007669"/>
    <property type="project" value="InterPro"/>
</dbReference>
<dbReference type="Gene3D" id="1.25.40.10">
    <property type="entry name" value="Tetratricopeptide repeat domain"/>
    <property type="match status" value="5"/>
</dbReference>
<dbReference type="InterPro" id="IPR011990">
    <property type="entry name" value="TPR-like_helical_dom_sf"/>
</dbReference>
<keyword evidence="4" id="KW-1185">Reference proteome</keyword>
<name>A0A6A5N8G7_LUPAL</name>
<evidence type="ECO:0000313" key="3">
    <source>
        <dbReference type="EMBL" id="KAE9588844.1"/>
    </source>
</evidence>
<gene>
    <name evidence="3" type="ORF">Lalb_Chr22g0359881</name>
</gene>
<dbReference type="InterPro" id="IPR002885">
    <property type="entry name" value="PPR_rpt"/>
</dbReference>
<proteinExistence type="inferred from homology"/>
<accession>A0A6A5N8G7</accession>
<dbReference type="SUPFAM" id="SSF48452">
    <property type="entry name" value="TPR-like"/>
    <property type="match status" value="1"/>
</dbReference>
<dbReference type="InterPro" id="IPR046848">
    <property type="entry name" value="E_motif"/>
</dbReference>
<dbReference type="Proteomes" id="UP000447434">
    <property type="component" value="Chromosome 22"/>
</dbReference>
<dbReference type="FunFam" id="1.25.40.10:FF:001050">
    <property type="entry name" value="Pentatricopeptide repeat-containing protein At2g33760"/>
    <property type="match status" value="1"/>
</dbReference>
<sequence length="679" mass="76737">MKISSLHSFSFVYRIIIITSRFFASPETKRRHFTTSTITTWTKNSNLTTMFDKYIDKTSVTSWNSIIADLARTGDSIEALRAFSSMRKLNLFPNRSTFPCTIKSCSALFDLRIGMQAHQQAFIFGFEYDVFVSSALIDMYSKCGNLRDARVLFDEIPQRNVVSWTSMIAGYVQNDAGYEAICLFKDLLSEESENAGFEDDDFVDSVMVGSVLSACSRLCWKSVTEGVHGFVIKRGFERFLGVGNTLMDAYAKCGKMDVSRKVFDGMDDKDAFSWNSMISEYAQNGLSADAFHVFSDMMRSSKVTYNAVTLSAMLLACANSGALQMGKCIHDQVIKMALEDNVVVGTSIIDMYCKCGRIEVARKAFDRMREKNVKSWTALVAGYGMHGRAKDAMEVFYNMVRSGVRPNYITFVSVLASCSHVGLLKEGWHWFNRMKCEFNVEPGIEHYSCMVDLLGRAGYLNQAYELIKEMKVIPDFIIWGSLLAACRIHKNVELGEISARKLFELDPSNCGYYVLLSNIYADAGRWDDVERMRVSMKSNGLLKTPAFSIVELKGRVHVFLVGDKEHPQHEKTYEYLDKLNVKLQELGYAPNVTLVLHDVDEEEKGMLLRVHSEKLAVAFGIMNSVPGSTIQIIKNLRICGDCHIVIKLISKVVSRQIVVRDSKRFHHFKDGLCSCGDYW</sequence>
<dbReference type="FunFam" id="1.25.40.10:FF:000196">
    <property type="entry name" value="Pentatricopeptide repeat-containing protein At4g14850"/>
    <property type="match status" value="1"/>
</dbReference>
<dbReference type="Pfam" id="PF20431">
    <property type="entry name" value="E_motif"/>
    <property type="match status" value="1"/>
</dbReference>
<dbReference type="Pfam" id="PF01535">
    <property type="entry name" value="PPR"/>
    <property type="match status" value="5"/>
</dbReference>
<evidence type="ECO:0000256" key="1">
    <source>
        <dbReference type="ARBA" id="ARBA00006643"/>
    </source>
</evidence>
<dbReference type="Pfam" id="PF14432">
    <property type="entry name" value="DYW_deaminase"/>
    <property type="match status" value="1"/>
</dbReference>
<keyword evidence="2" id="KW-0677">Repeat</keyword>
<evidence type="ECO:0000256" key="2">
    <source>
        <dbReference type="ARBA" id="ARBA00022737"/>
    </source>
</evidence>
<dbReference type="GO" id="GO:0003723">
    <property type="term" value="F:RNA binding"/>
    <property type="evidence" value="ECO:0007669"/>
    <property type="project" value="InterPro"/>
</dbReference>
<dbReference type="FunFam" id="1.25.40.10:FF:000968">
    <property type="entry name" value="Pentatricopeptide repeat-containing protein, mitochondrial"/>
    <property type="match status" value="1"/>
</dbReference>